<reference evidence="2 3" key="1">
    <citation type="submission" date="2020-07" db="EMBL/GenBank/DDBJ databases">
        <title>Above-ground endophytic microbial communities from plants in different locations in the United States.</title>
        <authorList>
            <person name="Frank C."/>
        </authorList>
    </citation>
    <scope>NUCLEOTIDE SEQUENCE [LARGE SCALE GENOMIC DNA]</scope>
    <source>
        <strain evidence="2 3">WPL5_2</strain>
    </source>
</reference>
<dbReference type="Proteomes" id="UP000590225">
    <property type="component" value="Unassembled WGS sequence"/>
</dbReference>
<name>A0AAW3SY84_9MICO</name>
<comment type="caution">
    <text evidence="2">The sequence shown here is derived from an EMBL/GenBank/DDBJ whole genome shotgun (WGS) entry which is preliminary data.</text>
</comment>
<dbReference type="RefSeq" id="WP_182514822.1">
    <property type="nucleotide sequence ID" value="NZ_JACGXP010000001.1"/>
</dbReference>
<sequence>MQRFPDSQPMMLEQLAMQRSLLVSPFLLADVGDQLDWFDHLRGVTRLVGVAGASGARRRARPDAGRADWAP</sequence>
<accession>A0AAW3SY84</accession>
<protein>
    <submittedName>
        <fullName evidence="2">Uncharacterized protein</fullName>
    </submittedName>
</protein>
<gene>
    <name evidence="2" type="ORF">FHW23_000088</name>
</gene>
<evidence type="ECO:0000256" key="1">
    <source>
        <dbReference type="SAM" id="MobiDB-lite"/>
    </source>
</evidence>
<evidence type="ECO:0000313" key="2">
    <source>
        <dbReference type="EMBL" id="MBA8988856.1"/>
    </source>
</evidence>
<evidence type="ECO:0000313" key="3">
    <source>
        <dbReference type="Proteomes" id="UP000590225"/>
    </source>
</evidence>
<organism evidence="2 3">
    <name type="scientific">Curtobacterium pusillum</name>
    <dbReference type="NCBI Taxonomy" id="69373"/>
    <lineage>
        <taxon>Bacteria</taxon>
        <taxon>Bacillati</taxon>
        <taxon>Actinomycetota</taxon>
        <taxon>Actinomycetes</taxon>
        <taxon>Micrococcales</taxon>
        <taxon>Microbacteriaceae</taxon>
        <taxon>Curtobacterium</taxon>
    </lineage>
</organism>
<feature type="compositionally biased region" description="Basic and acidic residues" evidence="1">
    <location>
        <begin position="61"/>
        <end position="71"/>
    </location>
</feature>
<proteinExistence type="predicted"/>
<dbReference type="AlphaFoldDB" id="A0AAW3SY84"/>
<feature type="region of interest" description="Disordered" evidence="1">
    <location>
        <begin position="52"/>
        <end position="71"/>
    </location>
</feature>
<dbReference type="EMBL" id="JACGXP010000001">
    <property type="protein sequence ID" value="MBA8988856.1"/>
    <property type="molecule type" value="Genomic_DNA"/>
</dbReference>